<dbReference type="EMBL" id="KK207900">
    <property type="protein sequence ID" value="EZF49666.1"/>
    <property type="molecule type" value="Genomic_DNA"/>
</dbReference>
<evidence type="ECO:0000313" key="1">
    <source>
        <dbReference type="EMBL" id="EZF49666.1"/>
    </source>
</evidence>
<dbReference type="Proteomes" id="UP000023758">
    <property type="component" value="Unassembled WGS sequence"/>
</dbReference>
<organism evidence="1">
    <name type="scientific">Trichophyton rubrum CBS 288.86</name>
    <dbReference type="NCBI Taxonomy" id="1215330"/>
    <lineage>
        <taxon>Eukaryota</taxon>
        <taxon>Fungi</taxon>
        <taxon>Dikarya</taxon>
        <taxon>Ascomycota</taxon>
        <taxon>Pezizomycotina</taxon>
        <taxon>Eurotiomycetes</taxon>
        <taxon>Eurotiomycetidae</taxon>
        <taxon>Onygenales</taxon>
        <taxon>Arthrodermataceae</taxon>
        <taxon>Trichophyton</taxon>
    </lineage>
</organism>
<accession>A0A022VUG1</accession>
<proteinExistence type="predicted"/>
<dbReference type="HOGENOM" id="CLU_1705528_0_0_1"/>
<dbReference type="SUPFAM" id="SSF48403">
    <property type="entry name" value="Ankyrin repeat"/>
    <property type="match status" value="1"/>
</dbReference>
<protein>
    <submittedName>
        <fullName evidence="1">Uncharacterized protein</fullName>
    </submittedName>
</protein>
<dbReference type="OrthoDB" id="4772757at2759"/>
<gene>
    <name evidence="1" type="ORF">H103_06870</name>
</gene>
<dbReference type="AlphaFoldDB" id="A0A022VUG1"/>
<dbReference type="InterPro" id="IPR002110">
    <property type="entry name" value="Ankyrin_rpt"/>
</dbReference>
<name>A0A022VUG1_TRIRU</name>
<dbReference type="Gene3D" id="1.25.40.20">
    <property type="entry name" value="Ankyrin repeat-containing domain"/>
    <property type="match status" value="1"/>
</dbReference>
<dbReference type="InterPro" id="IPR036770">
    <property type="entry name" value="Ankyrin_rpt-contain_sf"/>
</dbReference>
<reference evidence="1" key="1">
    <citation type="submission" date="2014-02" db="EMBL/GenBank/DDBJ databases">
        <title>The Genome Sequence of Trichophyton rubrum (morphotype fischeri) CBS 288.86.</title>
        <authorList>
            <consortium name="The Broad Institute Genomics Platform"/>
            <person name="Cuomo C.A."/>
            <person name="White T.C."/>
            <person name="Graser Y."/>
            <person name="Martinez-Rossi N."/>
            <person name="Heitman J."/>
            <person name="Young S.K."/>
            <person name="Zeng Q."/>
            <person name="Gargeya S."/>
            <person name="Abouelleil A."/>
            <person name="Alvarado L."/>
            <person name="Chapman S.B."/>
            <person name="Gainer-Dewar J."/>
            <person name="Goldberg J."/>
            <person name="Griggs A."/>
            <person name="Gujja S."/>
            <person name="Hansen M."/>
            <person name="Howarth C."/>
            <person name="Imamovic A."/>
            <person name="Larimer J."/>
            <person name="Martinez D."/>
            <person name="Murphy C."/>
            <person name="Pearson M.D."/>
            <person name="Persinoti G."/>
            <person name="Poon T."/>
            <person name="Priest M."/>
            <person name="Roberts A.D."/>
            <person name="Saif S."/>
            <person name="Shea T.D."/>
            <person name="Sykes S.N."/>
            <person name="Wortman J."/>
            <person name="Nusbaum C."/>
            <person name="Birren B."/>
        </authorList>
    </citation>
    <scope>NUCLEOTIDE SEQUENCE [LARGE SCALE GENOMIC DNA]</scope>
    <source>
        <strain evidence="1">CBS 288.86</strain>
    </source>
</reference>
<sequence length="154" mass="17652">MGLLDLPPELCDEIFRHLVLIWPQEAHTVRLVCSIVQDYNTYTLTRAIIARDCARSRGYRRTTHMPQSLIHILSAVVHHDNIQLATELLKGGVSCNQPSEIFGPPLCIAAYRGNKEMVNLLLKFRVDPAYIYRLYNRLHPRTPLQAVAYAGMRR</sequence>
<dbReference type="Pfam" id="PF00023">
    <property type="entry name" value="Ank"/>
    <property type="match status" value="1"/>
</dbReference>